<comment type="caution">
    <text evidence="4">The sequence shown here is derived from an EMBL/GenBank/DDBJ whole genome shotgun (WGS) entry which is preliminary data.</text>
</comment>
<proteinExistence type="inferred from homology"/>
<dbReference type="Proteomes" id="UP001153076">
    <property type="component" value="Unassembled WGS sequence"/>
</dbReference>
<dbReference type="EMBL" id="JAKOGI010000328">
    <property type="protein sequence ID" value="KAJ8436790.1"/>
    <property type="molecule type" value="Genomic_DNA"/>
</dbReference>
<dbReference type="Gene3D" id="3.20.20.80">
    <property type="entry name" value="Glycosidases"/>
    <property type="match status" value="3"/>
</dbReference>
<dbReference type="GO" id="GO:0005975">
    <property type="term" value="P:carbohydrate metabolic process"/>
    <property type="evidence" value="ECO:0007669"/>
    <property type="project" value="InterPro"/>
</dbReference>
<dbReference type="PANTHER" id="PTHR10353:SF137">
    <property type="entry name" value="MYROSINASE 3-RELATED"/>
    <property type="match status" value="1"/>
</dbReference>
<dbReference type="GO" id="GO:0008422">
    <property type="term" value="F:beta-glucosidase activity"/>
    <property type="evidence" value="ECO:0007669"/>
    <property type="project" value="TreeGrafter"/>
</dbReference>
<evidence type="ECO:0000256" key="2">
    <source>
        <dbReference type="ARBA" id="ARBA00022801"/>
    </source>
</evidence>
<dbReference type="OrthoDB" id="65569at2759"/>
<protein>
    <recommendedName>
        <fullName evidence="6">Beta-glucosidase</fullName>
    </recommendedName>
</protein>
<dbReference type="PANTHER" id="PTHR10353">
    <property type="entry name" value="GLYCOSYL HYDROLASE"/>
    <property type="match status" value="1"/>
</dbReference>
<dbReference type="FunFam" id="3.20.20.80:FF:000020">
    <property type="entry name" value="Beta-glucosidase 12"/>
    <property type="match status" value="2"/>
</dbReference>
<name>A0A9Q1K4Q5_9CARY</name>
<comment type="similarity">
    <text evidence="1">Belongs to the glycosyl hydrolase 1 family.</text>
</comment>
<keyword evidence="5" id="KW-1185">Reference proteome</keyword>
<dbReference type="PROSITE" id="PS00653">
    <property type="entry name" value="GLYCOSYL_HYDROL_F1_2"/>
    <property type="match status" value="2"/>
</dbReference>
<dbReference type="AlphaFoldDB" id="A0A9Q1K4Q5"/>
<gene>
    <name evidence="4" type="ORF">Cgig2_032018</name>
</gene>
<dbReference type="InterPro" id="IPR001360">
    <property type="entry name" value="Glyco_hydro_1"/>
</dbReference>
<dbReference type="PRINTS" id="PR00131">
    <property type="entry name" value="GLHYDRLASE1"/>
</dbReference>
<reference evidence="4" key="1">
    <citation type="submission" date="2022-04" db="EMBL/GenBank/DDBJ databases">
        <title>Carnegiea gigantea Genome sequencing and assembly v2.</title>
        <authorList>
            <person name="Copetti D."/>
            <person name="Sanderson M.J."/>
            <person name="Burquez A."/>
            <person name="Wojciechowski M.F."/>
        </authorList>
    </citation>
    <scope>NUCLEOTIDE SEQUENCE</scope>
    <source>
        <strain evidence="4">SGP5-SGP5p</strain>
        <tissue evidence="4">Aerial part</tissue>
    </source>
</reference>
<keyword evidence="3" id="KW-0326">Glycosidase</keyword>
<sequence length="913" mass="104093">MSGTTPFVTLFRWDLPQFLDLENAYGGFEEVHDQIYFSLTIINFTTHAKNSIIDAGYEIKTLNRSSFPKGFLFGSASSAYQYEGGARADGKGASIWDTFTHKFPGKIADGSNGDVADDSYHRYKEDVKIMKEMGADAYRFSISWSRTLPYGKVAKGVNKKGVAYYHNLIDELLANGEEDDFRDYAGLCFREFGNKVKHWMTLNEPWSYSTGIYQVGIYASNQCPKSEPDSCKFDTATEPYLVAHYQLLAHAAAVWLYRRKYQASQKGLIGIALNSNWFIPKTQARRDKNSALRALDFMYMDPITYGDYPQTMHSLVGGRLPKFSAVQSAMLKGSYDFLGLNYYTSNYAAYASSLKNAKPSYSTDSIANLTTERNGVPIGPKAASDWLYVYPRGIYDLLLYIKGKYKDPVIYITENGIDEANNAKLSLQEALADTMRIQYYHSHLAFLQQAVRVPPGIEYPVRLIMDFQLHIFLLLGVFSLEASARVIDINAIRDDYGIGALNRSTFPSGFFFGTASSSYQYEGAAREDGRGPSIWDTFTHKYPGKIKDRGNGDVAVDSYHRYKEDVMIMKEMGLDAYRFSISWPRIMPYITLFHWDLPQALEGAYGGFLNPCIVHDFEDYADLCFREFGCKVKHWITLNEPWSYSYGGYVNGESAPGRCSKWQQLNCTGGDSATEPYVVAHHQLLAHAAAVQLYRRKYQASQKGIIGITLVSHWFVPLAEVSRHQNAAIRALDFMFMDPLANGEYPRSMRSLVGERLPRFTEEQSRMLNGSFDFLGLNYYTAFYAAYAPGLKRAKPSYNTDPKVSQTGKYRKFYTPKMKGIDEANDDKLPLEEALSDKMRVRYYHDHLAFLQLAIKEGVKVEGYFAWSLLDNFEWSSGYTVRFGMNYVDYKNGLNRYPKLSAHWFQRFLQRRY</sequence>
<evidence type="ECO:0008006" key="6">
    <source>
        <dbReference type="Google" id="ProtNLM"/>
    </source>
</evidence>
<keyword evidence="2" id="KW-0378">Hydrolase</keyword>
<dbReference type="InterPro" id="IPR033132">
    <property type="entry name" value="GH_1_N_CS"/>
</dbReference>
<organism evidence="4 5">
    <name type="scientific">Carnegiea gigantea</name>
    <dbReference type="NCBI Taxonomy" id="171969"/>
    <lineage>
        <taxon>Eukaryota</taxon>
        <taxon>Viridiplantae</taxon>
        <taxon>Streptophyta</taxon>
        <taxon>Embryophyta</taxon>
        <taxon>Tracheophyta</taxon>
        <taxon>Spermatophyta</taxon>
        <taxon>Magnoliopsida</taxon>
        <taxon>eudicotyledons</taxon>
        <taxon>Gunneridae</taxon>
        <taxon>Pentapetalae</taxon>
        <taxon>Caryophyllales</taxon>
        <taxon>Cactineae</taxon>
        <taxon>Cactaceae</taxon>
        <taxon>Cactoideae</taxon>
        <taxon>Echinocereeae</taxon>
        <taxon>Carnegiea</taxon>
    </lineage>
</organism>
<evidence type="ECO:0000313" key="5">
    <source>
        <dbReference type="Proteomes" id="UP001153076"/>
    </source>
</evidence>
<dbReference type="Pfam" id="PF00232">
    <property type="entry name" value="Glyco_hydro_1"/>
    <property type="match status" value="4"/>
</dbReference>
<dbReference type="InterPro" id="IPR017853">
    <property type="entry name" value="GH"/>
</dbReference>
<evidence type="ECO:0000256" key="3">
    <source>
        <dbReference type="ARBA" id="ARBA00023295"/>
    </source>
</evidence>
<evidence type="ECO:0000313" key="4">
    <source>
        <dbReference type="EMBL" id="KAJ8436790.1"/>
    </source>
</evidence>
<evidence type="ECO:0000256" key="1">
    <source>
        <dbReference type="ARBA" id="ARBA00010838"/>
    </source>
</evidence>
<accession>A0A9Q1K4Q5</accession>
<dbReference type="SUPFAM" id="SSF51445">
    <property type="entry name" value="(Trans)glycosidases"/>
    <property type="match status" value="2"/>
</dbReference>